<evidence type="ECO:0000313" key="2">
    <source>
        <dbReference type="Proteomes" id="UP000007015"/>
    </source>
</evidence>
<evidence type="ECO:0000313" key="1">
    <source>
        <dbReference type="EMBL" id="EEC66520.1"/>
    </source>
</evidence>
<accession>B8BFF9</accession>
<dbReference type="AlphaFoldDB" id="B8BFF9"/>
<dbReference type="HOGENOM" id="CLU_1191548_0_0_1"/>
<sequence>MSLSTMMHSSKERFSNDGQPFSSCLKKPCFIATLKKLIVGTVRQRLRHRRDSTHVRTGWRVGQEGHDVEDDVVGERAEPVLTIGVRRSHGREPVSTRARAEAFRRTGGVRGNCIVEGKKKSKNQEAMNPWLNREQRFETAALEQRLKIESVKNIDRRKMREDMELKVMGGVPRNREWCWRLKRSIDCLFLLGRWVYLRFYFSPPDGRWMVQINRKWRRFPFGPTTNTFTSCSV</sequence>
<keyword evidence="2" id="KW-1185">Reference proteome</keyword>
<organism evidence="1 2">
    <name type="scientific">Oryza sativa subsp. indica</name>
    <name type="common">Rice</name>
    <dbReference type="NCBI Taxonomy" id="39946"/>
    <lineage>
        <taxon>Eukaryota</taxon>
        <taxon>Viridiplantae</taxon>
        <taxon>Streptophyta</taxon>
        <taxon>Embryophyta</taxon>
        <taxon>Tracheophyta</taxon>
        <taxon>Spermatophyta</taxon>
        <taxon>Magnoliopsida</taxon>
        <taxon>Liliopsida</taxon>
        <taxon>Poales</taxon>
        <taxon>Poaceae</taxon>
        <taxon>BOP clade</taxon>
        <taxon>Oryzoideae</taxon>
        <taxon>Oryzeae</taxon>
        <taxon>Oryzinae</taxon>
        <taxon>Oryza</taxon>
        <taxon>Oryza sativa</taxon>
    </lineage>
</organism>
<dbReference type="Proteomes" id="UP000007015">
    <property type="component" value="Chromosome 10"/>
</dbReference>
<dbReference type="EMBL" id="CM000135">
    <property type="protein sequence ID" value="EEC66520.1"/>
    <property type="molecule type" value="Genomic_DNA"/>
</dbReference>
<reference evidence="1 2" key="1">
    <citation type="journal article" date="2005" name="PLoS Biol.">
        <title>The genomes of Oryza sativa: a history of duplications.</title>
        <authorList>
            <person name="Yu J."/>
            <person name="Wang J."/>
            <person name="Lin W."/>
            <person name="Li S."/>
            <person name="Li H."/>
            <person name="Zhou J."/>
            <person name="Ni P."/>
            <person name="Dong W."/>
            <person name="Hu S."/>
            <person name="Zeng C."/>
            <person name="Zhang J."/>
            <person name="Zhang Y."/>
            <person name="Li R."/>
            <person name="Xu Z."/>
            <person name="Li S."/>
            <person name="Li X."/>
            <person name="Zheng H."/>
            <person name="Cong L."/>
            <person name="Lin L."/>
            <person name="Yin J."/>
            <person name="Geng J."/>
            <person name="Li G."/>
            <person name="Shi J."/>
            <person name="Liu J."/>
            <person name="Lv H."/>
            <person name="Li J."/>
            <person name="Wang J."/>
            <person name="Deng Y."/>
            <person name="Ran L."/>
            <person name="Shi X."/>
            <person name="Wang X."/>
            <person name="Wu Q."/>
            <person name="Li C."/>
            <person name="Ren X."/>
            <person name="Wang J."/>
            <person name="Wang X."/>
            <person name="Li D."/>
            <person name="Liu D."/>
            <person name="Zhang X."/>
            <person name="Ji Z."/>
            <person name="Zhao W."/>
            <person name="Sun Y."/>
            <person name="Zhang Z."/>
            <person name="Bao J."/>
            <person name="Han Y."/>
            <person name="Dong L."/>
            <person name="Ji J."/>
            <person name="Chen P."/>
            <person name="Wu S."/>
            <person name="Liu J."/>
            <person name="Xiao Y."/>
            <person name="Bu D."/>
            <person name="Tan J."/>
            <person name="Yang L."/>
            <person name="Ye C."/>
            <person name="Zhang J."/>
            <person name="Xu J."/>
            <person name="Zhou Y."/>
            <person name="Yu Y."/>
            <person name="Zhang B."/>
            <person name="Zhuang S."/>
            <person name="Wei H."/>
            <person name="Liu B."/>
            <person name="Lei M."/>
            <person name="Yu H."/>
            <person name="Li Y."/>
            <person name="Xu H."/>
            <person name="Wei S."/>
            <person name="He X."/>
            <person name="Fang L."/>
            <person name="Zhang Z."/>
            <person name="Zhang Y."/>
            <person name="Huang X."/>
            <person name="Su Z."/>
            <person name="Tong W."/>
            <person name="Li J."/>
            <person name="Tong Z."/>
            <person name="Li S."/>
            <person name="Ye J."/>
            <person name="Wang L."/>
            <person name="Fang L."/>
            <person name="Lei T."/>
            <person name="Chen C."/>
            <person name="Chen H."/>
            <person name="Xu Z."/>
            <person name="Li H."/>
            <person name="Huang H."/>
            <person name="Zhang F."/>
            <person name="Xu H."/>
            <person name="Li N."/>
            <person name="Zhao C."/>
            <person name="Li S."/>
            <person name="Dong L."/>
            <person name="Huang Y."/>
            <person name="Li L."/>
            <person name="Xi Y."/>
            <person name="Qi Q."/>
            <person name="Li W."/>
            <person name="Zhang B."/>
            <person name="Hu W."/>
            <person name="Zhang Y."/>
            <person name="Tian X."/>
            <person name="Jiao Y."/>
            <person name="Liang X."/>
            <person name="Jin J."/>
            <person name="Gao L."/>
            <person name="Zheng W."/>
            <person name="Hao B."/>
            <person name="Liu S."/>
            <person name="Wang W."/>
            <person name="Yuan L."/>
            <person name="Cao M."/>
            <person name="McDermott J."/>
            <person name="Samudrala R."/>
            <person name="Wang J."/>
            <person name="Wong G.K."/>
            <person name="Yang H."/>
        </authorList>
    </citation>
    <scope>NUCLEOTIDE SEQUENCE [LARGE SCALE GENOMIC DNA]</scope>
    <source>
        <strain evidence="2">cv. 93-11</strain>
    </source>
</reference>
<dbReference type="Gramene" id="BGIOSGA032476-TA">
    <property type="protein sequence ID" value="BGIOSGA032476-PA"/>
    <property type="gene ID" value="BGIOSGA032476"/>
</dbReference>
<proteinExistence type="predicted"/>
<gene>
    <name evidence="1" type="ORF">OsI_32640</name>
</gene>
<protein>
    <submittedName>
        <fullName evidence="1">Uncharacterized protein</fullName>
    </submittedName>
</protein>
<name>B8BFF9_ORYSI</name>